<keyword evidence="3" id="KW-1185">Reference proteome</keyword>
<sequence length="191" mass="21059">MPLPHRPTGNVAPRIAENELPLCKDSREDGLDSRVDWKDRTPANMGNRQTLSGTRIANGSYHPVFVQVDADRVAISSPNISLTIGNPSLSTTYGNPDIYHKAESLGFTRILPGHSMEFHPNSSGIVYITIYSENESEPLCSNLSAPTGTNYVVNLADQVCKAKTGHIWLDEFENNYYRKPCPIPILPMCSA</sequence>
<evidence type="ECO:0000313" key="2">
    <source>
        <dbReference type="EMBL" id="TKR69351.1"/>
    </source>
</evidence>
<feature type="compositionally biased region" description="Basic and acidic residues" evidence="1">
    <location>
        <begin position="25"/>
        <end position="41"/>
    </location>
</feature>
<reference evidence="2 3" key="1">
    <citation type="journal article" date="2015" name="Genome Biol.">
        <title>Comparative genomics of Steinernema reveals deeply conserved gene regulatory networks.</title>
        <authorList>
            <person name="Dillman A.R."/>
            <person name="Macchietto M."/>
            <person name="Porter C.F."/>
            <person name="Rogers A."/>
            <person name="Williams B."/>
            <person name="Antoshechkin I."/>
            <person name="Lee M.M."/>
            <person name="Goodwin Z."/>
            <person name="Lu X."/>
            <person name="Lewis E.E."/>
            <person name="Goodrich-Blair H."/>
            <person name="Stock S.P."/>
            <person name="Adams B.J."/>
            <person name="Sternberg P.W."/>
            <person name="Mortazavi A."/>
        </authorList>
    </citation>
    <scope>NUCLEOTIDE SEQUENCE [LARGE SCALE GENOMIC DNA]</scope>
    <source>
        <strain evidence="2 3">ALL</strain>
    </source>
</reference>
<protein>
    <submittedName>
        <fullName evidence="2">Uncharacterized protein</fullName>
    </submittedName>
</protein>
<dbReference type="EMBL" id="AZBU02000007">
    <property type="protein sequence ID" value="TKR69351.1"/>
    <property type="molecule type" value="Genomic_DNA"/>
</dbReference>
<evidence type="ECO:0000256" key="1">
    <source>
        <dbReference type="SAM" id="MobiDB-lite"/>
    </source>
</evidence>
<accession>A0A4U5MJ32</accession>
<proteinExistence type="predicted"/>
<feature type="region of interest" description="Disordered" evidence="1">
    <location>
        <begin position="25"/>
        <end position="51"/>
    </location>
</feature>
<organism evidence="2 3">
    <name type="scientific">Steinernema carpocapsae</name>
    <name type="common">Entomopathogenic nematode</name>
    <dbReference type="NCBI Taxonomy" id="34508"/>
    <lineage>
        <taxon>Eukaryota</taxon>
        <taxon>Metazoa</taxon>
        <taxon>Ecdysozoa</taxon>
        <taxon>Nematoda</taxon>
        <taxon>Chromadorea</taxon>
        <taxon>Rhabditida</taxon>
        <taxon>Tylenchina</taxon>
        <taxon>Panagrolaimomorpha</taxon>
        <taxon>Strongyloidoidea</taxon>
        <taxon>Steinernematidae</taxon>
        <taxon>Steinernema</taxon>
    </lineage>
</organism>
<dbReference type="AlphaFoldDB" id="A0A4U5MJ32"/>
<gene>
    <name evidence="2" type="ORF">L596_021524</name>
</gene>
<reference evidence="2 3" key="2">
    <citation type="journal article" date="2019" name="G3 (Bethesda)">
        <title>Hybrid Assembly of the Genome of the Entomopathogenic Nematode Steinernema carpocapsae Identifies the X-Chromosome.</title>
        <authorList>
            <person name="Serra L."/>
            <person name="Macchietto M."/>
            <person name="Macias-Munoz A."/>
            <person name="McGill C.J."/>
            <person name="Rodriguez I.M."/>
            <person name="Rodriguez B."/>
            <person name="Murad R."/>
            <person name="Mortazavi A."/>
        </authorList>
    </citation>
    <scope>NUCLEOTIDE SEQUENCE [LARGE SCALE GENOMIC DNA]</scope>
    <source>
        <strain evidence="2 3">ALL</strain>
    </source>
</reference>
<evidence type="ECO:0000313" key="3">
    <source>
        <dbReference type="Proteomes" id="UP000298663"/>
    </source>
</evidence>
<comment type="caution">
    <text evidence="2">The sequence shown here is derived from an EMBL/GenBank/DDBJ whole genome shotgun (WGS) entry which is preliminary data.</text>
</comment>
<dbReference type="Proteomes" id="UP000298663">
    <property type="component" value="Unassembled WGS sequence"/>
</dbReference>
<name>A0A4U5MJ32_STECR</name>